<evidence type="ECO:0000259" key="7">
    <source>
        <dbReference type="Pfam" id="PF01435"/>
    </source>
</evidence>
<protein>
    <submittedName>
        <fullName evidence="8">Metalloprotease family M48X</fullName>
    </submittedName>
</protein>
<accession>A0A1V9YNI9</accession>
<gene>
    <name evidence="8" type="ORF">ACHHYP_09301</name>
</gene>
<keyword evidence="9" id="KW-1185">Reference proteome</keyword>
<dbReference type="PANTHER" id="PTHR22726">
    <property type="entry name" value="METALLOENDOPEPTIDASE OMA1"/>
    <property type="match status" value="1"/>
</dbReference>
<feature type="domain" description="Peptidase M48" evidence="7">
    <location>
        <begin position="76"/>
        <end position="247"/>
    </location>
</feature>
<organism evidence="8 9">
    <name type="scientific">Achlya hypogyna</name>
    <name type="common">Oomycete</name>
    <name type="synonym">Protoachlya hypogyna</name>
    <dbReference type="NCBI Taxonomy" id="1202772"/>
    <lineage>
        <taxon>Eukaryota</taxon>
        <taxon>Sar</taxon>
        <taxon>Stramenopiles</taxon>
        <taxon>Oomycota</taxon>
        <taxon>Saprolegniomycetes</taxon>
        <taxon>Saprolegniales</taxon>
        <taxon>Achlyaceae</taxon>
        <taxon>Achlya</taxon>
    </lineage>
</organism>
<dbReference type="OrthoDB" id="7464992at2759"/>
<dbReference type="STRING" id="1202772.A0A1V9YNI9"/>
<dbReference type="EMBL" id="JNBR01001453">
    <property type="protein sequence ID" value="OQR87259.1"/>
    <property type="molecule type" value="Genomic_DNA"/>
</dbReference>
<evidence type="ECO:0000256" key="6">
    <source>
        <dbReference type="RuleBase" id="RU003983"/>
    </source>
</evidence>
<dbReference type="InterPro" id="IPR001915">
    <property type="entry name" value="Peptidase_M48"/>
</dbReference>
<reference evidence="8 9" key="1">
    <citation type="journal article" date="2014" name="Genome Biol. Evol.">
        <title>The secreted proteins of Achlya hypogyna and Thraustotheca clavata identify the ancestral oomycete secretome and reveal gene acquisitions by horizontal gene transfer.</title>
        <authorList>
            <person name="Misner I."/>
            <person name="Blouin N."/>
            <person name="Leonard G."/>
            <person name="Richards T.A."/>
            <person name="Lane C.E."/>
        </authorList>
    </citation>
    <scope>NUCLEOTIDE SEQUENCE [LARGE SCALE GENOMIC DNA]</scope>
    <source>
        <strain evidence="8 9">ATCC 48635</strain>
    </source>
</reference>
<dbReference type="Gene3D" id="3.30.2010.10">
    <property type="entry name" value="Metalloproteases ('zincins'), catalytic domain"/>
    <property type="match status" value="1"/>
</dbReference>
<dbReference type="Proteomes" id="UP000243579">
    <property type="component" value="Unassembled WGS sequence"/>
</dbReference>
<dbReference type="CDD" id="cd07331">
    <property type="entry name" value="M48C_Oma1_like"/>
    <property type="match status" value="1"/>
</dbReference>
<dbReference type="GO" id="GO:0046872">
    <property type="term" value="F:metal ion binding"/>
    <property type="evidence" value="ECO:0007669"/>
    <property type="project" value="UniProtKB-KW"/>
</dbReference>
<keyword evidence="2" id="KW-0479">Metal-binding</keyword>
<proteinExistence type="inferred from homology"/>
<evidence type="ECO:0000256" key="4">
    <source>
        <dbReference type="ARBA" id="ARBA00022833"/>
    </source>
</evidence>
<comment type="similarity">
    <text evidence="6">Belongs to the peptidase M48 family.</text>
</comment>
<sequence>MSALPLYVRASAVVGSVAAAAFGGYVYSHVETVPGTGRRRLMLMSQNAERRLGEQSFRDILRQHSGAILPRSDPRSKMVRAVGERLAKASDRPDFKWEFVVIDSPEPNAFCLPGGKICVYTGLFKLLRHQDGLAAVLSHEVAHALARHSAEQISVGSLFSMFLLLLSPEAGTLATSAFKLVVDLPKSREHESEADAIGLELMAKACYDPRASPEQMFADWARMDGHKALKYFSTHPPSAERAAELQKQLQAPLTHFHRHCADVRRHFP</sequence>
<dbReference type="InterPro" id="IPR051156">
    <property type="entry name" value="Mito/Outer_Membr_Metalloprot"/>
</dbReference>
<comment type="cofactor">
    <cofactor evidence="6">
        <name>Zn(2+)</name>
        <dbReference type="ChEBI" id="CHEBI:29105"/>
    </cofactor>
    <text evidence="6">Binds 1 zinc ion per subunit.</text>
</comment>
<name>A0A1V9YNI9_ACHHY</name>
<dbReference type="PANTHER" id="PTHR22726:SF1">
    <property type="entry name" value="METALLOENDOPEPTIDASE OMA1, MITOCHONDRIAL"/>
    <property type="match status" value="1"/>
</dbReference>
<comment type="caution">
    <text evidence="8">The sequence shown here is derived from an EMBL/GenBank/DDBJ whole genome shotgun (WGS) entry which is preliminary data.</text>
</comment>
<dbReference type="GO" id="GO:0004222">
    <property type="term" value="F:metalloendopeptidase activity"/>
    <property type="evidence" value="ECO:0007669"/>
    <property type="project" value="InterPro"/>
</dbReference>
<keyword evidence="5 6" id="KW-0482">Metalloprotease</keyword>
<evidence type="ECO:0000313" key="8">
    <source>
        <dbReference type="EMBL" id="OQR87259.1"/>
    </source>
</evidence>
<keyword evidence="4 6" id="KW-0862">Zinc</keyword>
<evidence type="ECO:0000256" key="2">
    <source>
        <dbReference type="ARBA" id="ARBA00022723"/>
    </source>
</evidence>
<dbReference type="GO" id="GO:0051603">
    <property type="term" value="P:proteolysis involved in protein catabolic process"/>
    <property type="evidence" value="ECO:0007669"/>
    <property type="project" value="TreeGrafter"/>
</dbReference>
<keyword evidence="1 6" id="KW-0645">Protease</keyword>
<evidence type="ECO:0000256" key="3">
    <source>
        <dbReference type="ARBA" id="ARBA00022801"/>
    </source>
</evidence>
<evidence type="ECO:0000313" key="9">
    <source>
        <dbReference type="Proteomes" id="UP000243579"/>
    </source>
</evidence>
<evidence type="ECO:0000256" key="1">
    <source>
        <dbReference type="ARBA" id="ARBA00022670"/>
    </source>
</evidence>
<keyword evidence="3 6" id="KW-0378">Hydrolase</keyword>
<dbReference type="AlphaFoldDB" id="A0A1V9YNI9"/>
<dbReference type="Pfam" id="PF01435">
    <property type="entry name" value="Peptidase_M48"/>
    <property type="match status" value="1"/>
</dbReference>
<evidence type="ECO:0000256" key="5">
    <source>
        <dbReference type="ARBA" id="ARBA00023049"/>
    </source>
</evidence>
<dbReference type="GO" id="GO:0016020">
    <property type="term" value="C:membrane"/>
    <property type="evidence" value="ECO:0007669"/>
    <property type="project" value="TreeGrafter"/>
</dbReference>